<dbReference type="InterPro" id="IPR002767">
    <property type="entry name" value="Thiamine_BP"/>
</dbReference>
<dbReference type="Gene3D" id="3.30.70.930">
    <property type="match status" value="1"/>
</dbReference>
<gene>
    <name evidence="3" type="ORF">ENF32_00775</name>
</gene>
<evidence type="ECO:0000313" key="3">
    <source>
        <dbReference type="EMBL" id="HDD52588.1"/>
    </source>
</evidence>
<evidence type="ECO:0000259" key="2">
    <source>
        <dbReference type="Pfam" id="PF01910"/>
    </source>
</evidence>
<reference evidence="3" key="1">
    <citation type="journal article" date="2020" name="mSystems">
        <title>Genome- and Community-Level Interaction Insights into Carbon Utilization and Element Cycling Functions of Hydrothermarchaeota in Hydrothermal Sediment.</title>
        <authorList>
            <person name="Zhou Z."/>
            <person name="Liu Y."/>
            <person name="Xu W."/>
            <person name="Pan J."/>
            <person name="Luo Z.H."/>
            <person name="Li M."/>
        </authorList>
    </citation>
    <scope>NUCLEOTIDE SEQUENCE [LARGE SCALE GENOMIC DNA]</scope>
    <source>
        <strain evidence="3">HyVt-115</strain>
    </source>
</reference>
<dbReference type="AlphaFoldDB" id="A0A7C0U5H5"/>
<comment type="caution">
    <text evidence="3">The sequence shown here is derived from an EMBL/GenBank/DDBJ whole genome shotgun (WGS) entry which is preliminary data.</text>
</comment>
<accession>A0A7C0U5H5</accession>
<protein>
    <submittedName>
        <fullName evidence="3">MTH1187 family thiamine-binding protein</fullName>
    </submittedName>
</protein>
<dbReference type="NCBIfam" id="TIGR00106">
    <property type="entry name" value="MTH1187 family thiamine-binding protein"/>
    <property type="match status" value="1"/>
</dbReference>
<dbReference type="Pfam" id="PF01910">
    <property type="entry name" value="Thiamine_BP"/>
    <property type="match status" value="1"/>
</dbReference>
<dbReference type="PANTHER" id="PTHR33777:SF1">
    <property type="entry name" value="UPF0045 PROTEIN ECM15"/>
    <property type="match status" value="1"/>
</dbReference>
<evidence type="ECO:0000256" key="1">
    <source>
        <dbReference type="ARBA" id="ARBA00010272"/>
    </source>
</evidence>
<sequence>MAVAEVTVVPLGTGSPSLSVYVAKALKILEQSGLKYQLTPMGTIIEGDPKEIMEVVLKMHNSLFSDNIHRVVTTLKMDERRDKPLSMESKVTAVKEKL</sequence>
<dbReference type="EMBL" id="DQWS01000032">
    <property type="protein sequence ID" value="HDD52588.1"/>
    <property type="molecule type" value="Genomic_DNA"/>
</dbReference>
<proteinExistence type="inferred from homology"/>
<dbReference type="InterPro" id="IPR051614">
    <property type="entry name" value="UPF0045_domain"/>
</dbReference>
<dbReference type="PANTHER" id="PTHR33777">
    <property type="entry name" value="UPF0045 PROTEIN ECM15"/>
    <property type="match status" value="1"/>
</dbReference>
<comment type="similarity">
    <text evidence="1">Belongs to the UPF0045 family.</text>
</comment>
<dbReference type="SUPFAM" id="SSF89957">
    <property type="entry name" value="MTH1187/YkoF-like"/>
    <property type="match status" value="1"/>
</dbReference>
<dbReference type="InterPro" id="IPR029756">
    <property type="entry name" value="MTH1187/YkoF-like"/>
</dbReference>
<organism evidence="3">
    <name type="scientific">Thermosulfidibacter takaii</name>
    <dbReference type="NCBI Taxonomy" id="412593"/>
    <lineage>
        <taxon>Bacteria</taxon>
        <taxon>Pseudomonadati</taxon>
        <taxon>Thermosulfidibacterota</taxon>
        <taxon>Thermosulfidibacteria</taxon>
        <taxon>Thermosulfidibacterales</taxon>
        <taxon>Thermosulfidibacteraceae</taxon>
    </lineage>
</organism>
<feature type="domain" description="Thiamine-binding protein" evidence="2">
    <location>
        <begin position="4"/>
        <end position="95"/>
    </location>
</feature>
<name>A0A7C0U5H5_9BACT</name>
<dbReference type="Proteomes" id="UP000885690">
    <property type="component" value="Unassembled WGS sequence"/>
</dbReference>
<dbReference type="GO" id="GO:0005829">
    <property type="term" value="C:cytosol"/>
    <property type="evidence" value="ECO:0007669"/>
    <property type="project" value="TreeGrafter"/>
</dbReference>